<accession>A0ABX1N4S6</accession>
<dbReference type="InterPro" id="IPR022192">
    <property type="entry name" value="SUV3_C"/>
</dbReference>
<dbReference type="PANTHER" id="PTHR12131:SF1">
    <property type="entry name" value="ATP-DEPENDENT RNA HELICASE SUPV3L1, MITOCHONDRIAL-RELATED"/>
    <property type="match status" value="1"/>
</dbReference>
<dbReference type="InterPro" id="IPR041082">
    <property type="entry name" value="Suv3_C_1"/>
</dbReference>
<dbReference type="InterPro" id="IPR001650">
    <property type="entry name" value="Helicase_C-like"/>
</dbReference>
<proteinExistence type="predicted"/>
<dbReference type="PROSITE" id="PS51192">
    <property type="entry name" value="HELICASE_ATP_BIND_1"/>
    <property type="match status" value="1"/>
</dbReference>
<dbReference type="Gene3D" id="3.40.50.300">
    <property type="entry name" value="P-loop containing nucleotide triphosphate hydrolases"/>
    <property type="match status" value="2"/>
</dbReference>
<evidence type="ECO:0000256" key="2">
    <source>
        <dbReference type="ARBA" id="ARBA00022801"/>
    </source>
</evidence>
<dbReference type="Pfam" id="PF22527">
    <property type="entry name" value="DEXQc_Suv3"/>
    <property type="match status" value="1"/>
</dbReference>
<evidence type="ECO:0000313" key="9">
    <source>
        <dbReference type="Proteomes" id="UP000601990"/>
    </source>
</evidence>
<dbReference type="Proteomes" id="UP000601990">
    <property type="component" value="Unassembled WGS sequence"/>
</dbReference>
<dbReference type="Gene3D" id="1.20.272.40">
    <property type="match status" value="1"/>
</dbReference>
<feature type="domain" description="Helicase C-terminal" evidence="7">
    <location>
        <begin position="356"/>
        <end position="512"/>
    </location>
</feature>
<dbReference type="SUPFAM" id="SSF52540">
    <property type="entry name" value="P-loop containing nucleoside triphosphate hydrolases"/>
    <property type="match status" value="1"/>
</dbReference>
<dbReference type="InterPro" id="IPR055206">
    <property type="entry name" value="DEXQc_SUV3"/>
</dbReference>
<organism evidence="8 9">
    <name type="scientific">Aromatoleum buckelii</name>
    <dbReference type="NCBI Taxonomy" id="200254"/>
    <lineage>
        <taxon>Bacteria</taxon>
        <taxon>Pseudomonadati</taxon>
        <taxon>Pseudomonadota</taxon>
        <taxon>Betaproteobacteria</taxon>
        <taxon>Rhodocyclales</taxon>
        <taxon>Rhodocyclaceae</taxon>
        <taxon>Aromatoleum</taxon>
    </lineage>
</organism>
<keyword evidence="2" id="KW-0378">Hydrolase</keyword>
<sequence>MPSKFASLLTESNKLEENFFIDPEAIVPAGQDPEGDDALLDVARELHAYLQGFGARLVHNEGAVAIEVAGNVEVDGRRYPFRLVPERGVLARVQKWRKLAAERHLALVRERLNEASVAEFESEVHRFVARVLREAEAEGLAGARFLRALETGKELASRRFRIVEDRLAEASSRRRTETLAEVARGTVQLTRYPESFETAFMMRRRFVAILGPTNSGKTHQAMEALAQAATGVYLAPLRLLALENYERLADRGVAVSLVTGEERRLTPGATHVASTIEMLDTSRAVEVAVIDEIQMLEDLERGSAWTAAVCGAAAKTVYLLGALSARPAVEALAERLGCELEVTTLARKSPLEMAPRAVGSIGQLRRGDAVIAFSRRDVLNWATNIAAAGFRVATIYGNLSPEVRRAQAQRFRDGEADIVVATDAIGMGLNLPVARVVFSTAKKFDGISEDLLAPWLTHQIAGRAGRFGLHEAGLVAGFDDHTHRIISRLMRTPADPLSNRGFYVTPSLRHVKSIAAATGERTLARLLELFSRNIDLTDDFFLPGDLSEQTERAQWLDSLPLSLEHRFTLSLVPVSTRVETLNQAWQGWARALAKERSSHLSIEPVGDARYALQAAEDACKKYSAYAWLGYRLPDYYPDAEAAVALARSMSETVDEMLARQHGRRRDEKRTPTPARRVRRGPAFRGDRREGRTRTGE</sequence>
<evidence type="ECO:0000259" key="7">
    <source>
        <dbReference type="PROSITE" id="PS51194"/>
    </source>
</evidence>
<evidence type="ECO:0000259" key="6">
    <source>
        <dbReference type="PROSITE" id="PS51192"/>
    </source>
</evidence>
<feature type="compositionally biased region" description="Basic and acidic residues" evidence="5">
    <location>
        <begin position="684"/>
        <end position="696"/>
    </location>
</feature>
<name>A0ABX1N4S6_9RHOO</name>
<evidence type="ECO:0000256" key="1">
    <source>
        <dbReference type="ARBA" id="ARBA00022741"/>
    </source>
</evidence>
<feature type="region of interest" description="Disordered" evidence="5">
    <location>
        <begin position="657"/>
        <end position="696"/>
    </location>
</feature>
<dbReference type="Gene3D" id="1.20.58.1080">
    <property type="match status" value="1"/>
</dbReference>
<reference evidence="8" key="1">
    <citation type="submission" date="2019-12" db="EMBL/GenBank/DDBJ databases">
        <title>Comparative genomics gives insights into the taxonomy of the Azoarcus-Aromatoleum group and reveals separate origins of nif in the plant-associated Azoarcus and non-plant-associated Aromatoleum sub-groups.</title>
        <authorList>
            <person name="Lafos M."/>
            <person name="Maluk M."/>
            <person name="Batista M."/>
            <person name="Junghare M."/>
            <person name="Carmona M."/>
            <person name="Faoro H."/>
            <person name="Cruz L.M."/>
            <person name="Battistoni F."/>
            <person name="De Souza E."/>
            <person name="Pedrosa F."/>
            <person name="Chen W.-M."/>
            <person name="Poole P.S."/>
            <person name="Dixon R.A."/>
            <person name="James E.K."/>
        </authorList>
    </citation>
    <scope>NUCLEOTIDE SEQUENCE</scope>
    <source>
        <strain evidence="8">U120</strain>
    </source>
</reference>
<evidence type="ECO:0000313" key="8">
    <source>
        <dbReference type="EMBL" id="NMF94252.1"/>
    </source>
</evidence>
<dbReference type="InterPro" id="IPR050699">
    <property type="entry name" value="RNA-DNA_Helicase"/>
</dbReference>
<dbReference type="Pfam" id="PF00271">
    <property type="entry name" value="Helicase_C"/>
    <property type="match status" value="1"/>
</dbReference>
<dbReference type="PANTHER" id="PTHR12131">
    <property type="entry name" value="ATP-DEPENDENT RNA AND DNA HELICASE"/>
    <property type="match status" value="1"/>
</dbReference>
<protein>
    <submittedName>
        <fullName evidence="8">RNA helicase</fullName>
    </submittedName>
</protein>
<dbReference type="SMART" id="SM00487">
    <property type="entry name" value="DEXDc"/>
    <property type="match status" value="1"/>
</dbReference>
<keyword evidence="9" id="KW-1185">Reference proteome</keyword>
<dbReference type="InterPro" id="IPR027417">
    <property type="entry name" value="P-loop_NTPase"/>
</dbReference>
<dbReference type="EMBL" id="WTVH01000025">
    <property type="protein sequence ID" value="NMF94252.1"/>
    <property type="molecule type" value="Genomic_DNA"/>
</dbReference>
<dbReference type="Pfam" id="PF12513">
    <property type="entry name" value="SUV3_C"/>
    <property type="match status" value="1"/>
</dbReference>
<comment type="caution">
    <text evidence="8">The sequence shown here is derived from an EMBL/GenBank/DDBJ whole genome shotgun (WGS) entry which is preliminary data.</text>
</comment>
<gene>
    <name evidence="8" type="ORF">GO608_13025</name>
</gene>
<dbReference type="InterPro" id="IPR014001">
    <property type="entry name" value="Helicase_ATP-bd"/>
</dbReference>
<evidence type="ECO:0000256" key="4">
    <source>
        <dbReference type="ARBA" id="ARBA00022840"/>
    </source>
</evidence>
<dbReference type="SMART" id="SM00490">
    <property type="entry name" value="HELICc"/>
    <property type="match status" value="1"/>
</dbReference>
<dbReference type="Pfam" id="PF18147">
    <property type="entry name" value="Suv3_C_1"/>
    <property type="match status" value="1"/>
</dbReference>
<evidence type="ECO:0000256" key="5">
    <source>
        <dbReference type="SAM" id="MobiDB-lite"/>
    </source>
</evidence>
<feature type="domain" description="Helicase ATP-binding" evidence="6">
    <location>
        <begin position="198"/>
        <end position="345"/>
    </location>
</feature>
<keyword evidence="3 8" id="KW-0347">Helicase</keyword>
<dbReference type="PROSITE" id="PS51194">
    <property type="entry name" value="HELICASE_CTER"/>
    <property type="match status" value="1"/>
</dbReference>
<dbReference type="GO" id="GO:0004386">
    <property type="term" value="F:helicase activity"/>
    <property type="evidence" value="ECO:0007669"/>
    <property type="project" value="UniProtKB-KW"/>
</dbReference>
<keyword evidence="4" id="KW-0067">ATP-binding</keyword>
<keyword evidence="1" id="KW-0547">Nucleotide-binding</keyword>
<evidence type="ECO:0000256" key="3">
    <source>
        <dbReference type="ARBA" id="ARBA00022806"/>
    </source>
</evidence>